<evidence type="ECO:0000313" key="1">
    <source>
        <dbReference type="EMBL" id="MFD2515645.1"/>
    </source>
</evidence>
<name>A0ABW5IUD4_9BACT</name>
<proteinExistence type="predicted"/>
<dbReference type="GO" id="GO:0008168">
    <property type="term" value="F:methyltransferase activity"/>
    <property type="evidence" value="ECO:0007669"/>
    <property type="project" value="UniProtKB-KW"/>
</dbReference>
<evidence type="ECO:0000313" key="2">
    <source>
        <dbReference type="Proteomes" id="UP001597544"/>
    </source>
</evidence>
<dbReference type="EMBL" id="JBHULU010000021">
    <property type="protein sequence ID" value="MFD2515645.1"/>
    <property type="molecule type" value="Genomic_DNA"/>
</dbReference>
<dbReference type="Pfam" id="PF13578">
    <property type="entry name" value="Methyltransf_24"/>
    <property type="match status" value="1"/>
</dbReference>
<reference evidence="2" key="1">
    <citation type="journal article" date="2019" name="Int. J. Syst. Evol. Microbiol.">
        <title>The Global Catalogue of Microorganisms (GCM) 10K type strain sequencing project: providing services to taxonomists for standard genome sequencing and annotation.</title>
        <authorList>
            <consortium name="The Broad Institute Genomics Platform"/>
            <consortium name="The Broad Institute Genome Sequencing Center for Infectious Disease"/>
            <person name="Wu L."/>
            <person name="Ma J."/>
        </authorList>
    </citation>
    <scope>NUCLEOTIDE SEQUENCE [LARGE SCALE GENOMIC DNA]</scope>
    <source>
        <strain evidence="2">KCTC 42498</strain>
    </source>
</reference>
<dbReference type="RefSeq" id="WP_377510791.1">
    <property type="nucleotide sequence ID" value="NZ_JBHULU010000021.1"/>
</dbReference>
<gene>
    <name evidence="1" type="ORF">ACFSRY_17355</name>
</gene>
<organism evidence="1 2">
    <name type="scientific">Pontibacter locisalis</name>
    <dbReference type="NCBI Taxonomy" id="1719035"/>
    <lineage>
        <taxon>Bacteria</taxon>
        <taxon>Pseudomonadati</taxon>
        <taxon>Bacteroidota</taxon>
        <taxon>Cytophagia</taxon>
        <taxon>Cytophagales</taxon>
        <taxon>Hymenobacteraceae</taxon>
        <taxon>Pontibacter</taxon>
    </lineage>
</organism>
<comment type="caution">
    <text evidence="1">The sequence shown here is derived from an EMBL/GenBank/DDBJ whole genome shotgun (WGS) entry which is preliminary data.</text>
</comment>
<dbReference type="Proteomes" id="UP001597544">
    <property type="component" value="Unassembled WGS sequence"/>
</dbReference>
<dbReference type="Gene3D" id="3.40.50.150">
    <property type="entry name" value="Vaccinia Virus protein VP39"/>
    <property type="match status" value="1"/>
</dbReference>
<accession>A0ABW5IUD4</accession>
<dbReference type="EC" id="2.1.1.-" evidence="1"/>
<keyword evidence="1" id="KW-0489">Methyltransferase</keyword>
<dbReference type="GO" id="GO:0032259">
    <property type="term" value="P:methylation"/>
    <property type="evidence" value="ECO:0007669"/>
    <property type="project" value="UniProtKB-KW"/>
</dbReference>
<dbReference type="SUPFAM" id="SSF53335">
    <property type="entry name" value="S-adenosyl-L-methionine-dependent methyltransferases"/>
    <property type="match status" value="1"/>
</dbReference>
<protein>
    <submittedName>
        <fullName evidence="1">O-methyltransferase</fullName>
        <ecNumber evidence="1">2.1.1.-</ecNumber>
    </submittedName>
</protein>
<keyword evidence="1" id="KW-0808">Transferase</keyword>
<keyword evidence="2" id="KW-1185">Reference proteome</keyword>
<dbReference type="InterPro" id="IPR029063">
    <property type="entry name" value="SAM-dependent_MTases_sf"/>
</dbReference>
<sequence length="250" mass="29171">MLLTLREAYNQFKIESPSGEYIPLHSHTSKEQGLFLQNILEEIRPQRSLEVGLAYGISTLFILEKHREFENKTKSHIVIEPFSWGGVAEHNIEKEGLAEYVEIRYQRSDEVLPRLYFDNIRIQFAYIDTTKVFDTVLQDFYFIDKILDVGGVVVLDDCNGKWPGVQRVARFINVLPHYKLMAAHNKSNLTLKKKLANLAISKFIKLIPFKDKIHPTSDFESDIDLGLDYNCLVFQKVSDDERKWDWDKPF</sequence>